<feature type="chain" id="PRO_5010227040" evidence="8">
    <location>
        <begin position="31"/>
        <end position="496"/>
    </location>
</feature>
<evidence type="ECO:0000313" key="10">
    <source>
        <dbReference type="EMBL" id="SDI23474.1"/>
    </source>
</evidence>
<comment type="cofactor">
    <cofactor evidence="1">
        <name>Ca(2+)</name>
        <dbReference type="ChEBI" id="CHEBI:29108"/>
    </cofactor>
</comment>
<dbReference type="InterPro" id="IPR035874">
    <property type="entry name" value="IDS"/>
</dbReference>
<dbReference type="GO" id="GO:0046872">
    <property type="term" value="F:metal ion binding"/>
    <property type="evidence" value="ECO:0007669"/>
    <property type="project" value="UniProtKB-KW"/>
</dbReference>
<feature type="modified residue" description="3-oxoalanine (Ser)" evidence="7">
    <location>
        <position position="94"/>
    </location>
</feature>
<dbReference type="SUPFAM" id="SSF53649">
    <property type="entry name" value="Alkaline phosphatase-like"/>
    <property type="match status" value="1"/>
</dbReference>
<dbReference type="InterPro" id="IPR000917">
    <property type="entry name" value="Sulfatase_N"/>
</dbReference>
<evidence type="ECO:0000256" key="2">
    <source>
        <dbReference type="ARBA" id="ARBA00008779"/>
    </source>
</evidence>
<keyword evidence="3" id="KW-0479">Metal-binding</keyword>
<dbReference type="PANTHER" id="PTHR45953:SF1">
    <property type="entry name" value="IDURONATE 2-SULFATASE"/>
    <property type="match status" value="1"/>
</dbReference>
<dbReference type="CDD" id="cd16030">
    <property type="entry name" value="iduronate-2-sulfatase"/>
    <property type="match status" value="1"/>
</dbReference>
<feature type="signal peptide" evidence="8">
    <location>
        <begin position="1"/>
        <end position="30"/>
    </location>
</feature>
<evidence type="ECO:0000256" key="3">
    <source>
        <dbReference type="ARBA" id="ARBA00022723"/>
    </source>
</evidence>
<evidence type="ECO:0000256" key="8">
    <source>
        <dbReference type="SAM" id="SignalP"/>
    </source>
</evidence>
<keyword evidence="5" id="KW-0378">Hydrolase</keyword>
<comment type="PTM">
    <text evidence="7">The conversion to 3-oxoalanine (also known as C-formylglycine, FGly), of a serine or cysteine residue in prokaryotes and of a cysteine residue in eukaryotes, is critical for catalytic activity.</text>
</comment>
<dbReference type="GO" id="GO:0005737">
    <property type="term" value="C:cytoplasm"/>
    <property type="evidence" value="ECO:0007669"/>
    <property type="project" value="TreeGrafter"/>
</dbReference>
<dbReference type="InterPro" id="IPR017850">
    <property type="entry name" value="Alkaline_phosphatase_core_sf"/>
</dbReference>
<comment type="similarity">
    <text evidence="2">Belongs to the sulfatase family.</text>
</comment>
<reference evidence="10 11" key="1">
    <citation type="submission" date="2016-10" db="EMBL/GenBank/DDBJ databases">
        <authorList>
            <person name="de Groot N.N."/>
        </authorList>
    </citation>
    <scope>NUCLEOTIDE SEQUENCE [LARGE SCALE GENOMIC DNA]</scope>
    <source>
        <strain evidence="10 11">NLAE-zl-C57</strain>
    </source>
</reference>
<dbReference type="GO" id="GO:0004423">
    <property type="term" value="F:iduronate-2-sulfatase activity"/>
    <property type="evidence" value="ECO:0007669"/>
    <property type="project" value="InterPro"/>
</dbReference>
<dbReference type="RefSeq" id="WP_081352717.1">
    <property type="nucleotide sequence ID" value="NZ_FNDO01000032.1"/>
</dbReference>
<evidence type="ECO:0000313" key="11">
    <source>
        <dbReference type="Proteomes" id="UP000181870"/>
    </source>
</evidence>
<dbReference type="PANTHER" id="PTHR45953">
    <property type="entry name" value="IDURONATE 2-SULFATASE"/>
    <property type="match status" value="1"/>
</dbReference>
<dbReference type="InterPro" id="IPR024607">
    <property type="entry name" value="Sulfatase_CS"/>
</dbReference>
<dbReference type="EMBL" id="FNDO01000032">
    <property type="protein sequence ID" value="SDI23474.1"/>
    <property type="molecule type" value="Genomic_DNA"/>
</dbReference>
<dbReference type="Pfam" id="PF00884">
    <property type="entry name" value="Sulfatase"/>
    <property type="match status" value="1"/>
</dbReference>
<dbReference type="PROSITE" id="PS00149">
    <property type="entry name" value="SULFATASE_2"/>
    <property type="match status" value="1"/>
</dbReference>
<evidence type="ECO:0000256" key="7">
    <source>
        <dbReference type="PIRSR" id="PIRSR600917-52"/>
    </source>
</evidence>
<evidence type="ECO:0000256" key="5">
    <source>
        <dbReference type="ARBA" id="ARBA00022801"/>
    </source>
</evidence>
<accession>A0A1G8IWW2</accession>
<evidence type="ECO:0000256" key="1">
    <source>
        <dbReference type="ARBA" id="ARBA00001913"/>
    </source>
</evidence>
<dbReference type="Gene3D" id="3.40.720.10">
    <property type="entry name" value="Alkaline Phosphatase, subunit A"/>
    <property type="match status" value="1"/>
</dbReference>
<feature type="domain" description="Sulfatase N-terminal" evidence="9">
    <location>
        <begin position="48"/>
        <end position="385"/>
    </location>
</feature>
<sequence length="496" mass="56379">MKNFDFKFYARTQTAVLFSMLVCNHGNVFAQVKAQANNAPDNADTKYNVLFIVADDLNCDMGCFDDPIVKTPNLDKLRQHAVRFNNSYCQYPFSGPSRASFLTGYSPNRTGVIDLQANFRDNLPAAVTLPELYKKNGYFTARVGKVFHAGVPNDIGKAGKDDPQSWVDTFNPIGIDKTEEDKVINYTPQRPLGSALSFMITNGSDDEHTDAIGANIACSMIKENKNKPFFIAMGFYRPHSPYVAPKKYFDLYPIEQITLPEVPENDWENRPIYERFTDPINWGVAEDKLKEAKRAYYATISFMDAQIGKLLTTLEKEGLINKTIVVFCSDNGYNLGQHGMWMKQALFEHTTRTPLIISVPGITNKEAKSSRIVEMLDIYPTLANLCELKHIPQDLDGRNLMPLLKDVNAQWDDVATSLVVRTGNPSIKYMKKGEKVIGKSIRVERYRYTEWDNGEKGGELYDYQVDPNENNNLYNNPKYRKIQEELKLGLRSKMPQ</sequence>
<organism evidence="10 11">
    <name type="scientific">Bacteroides ovatus</name>
    <dbReference type="NCBI Taxonomy" id="28116"/>
    <lineage>
        <taxon>Bacteria</taxon>
        <taxon>Pseudomonadati</taxon>
        <taxon>Bacteroidota</taxon>
        <taxon>Bacteroidia</taxon>
        <taxon>Bacteroidales</taxon>
        <taxon>Bacteroidaceae</taxon>
        <taxon>Bacteroides</taxon>
    </lineage>
</organism>
<dbReference type="AlphaFoldDB" id="A0A1G8IWW2"/>
<dbReference type="Proteomes" id="UP000181870">
    <property type="component" value="Unassembled WGS sequence"/>
</dbReference>
<keyword evidence="4 8" id="KW-0732">Signal</keyword>
<evidence type="ECO:0000256" key="4">
    <source>
        <dbReference type="ARBA" id="ARBA00022729"/>
    </source>
</evidence>
<protein>
    <submittedName>
        <fullName evidence="10">Uncharacterized sulfatase</fullName>
    </submittedName>
</protein>
<evidence type="ECO:0000256" key="6">
    <source>
        <dbReference type="ARBA" id="ARBA00022837"/>
    </source>
</evidence>
<name>A0A1G8IWW2_BACOV</name>
<gene>
    <name evidence="10" type="ORF">SAMN05192582_103236</name>
</gene>
<evidence type="ECO:0000259" key="9">
    <source>
        <dbReference type="Pfam" id="PF00884"/>
    </source>
</evidence>
<proteinExistence type="inferred from homology"/>
<keyword evidence="6" id="KW-0106">Calcium</keyword>